<comment type="caution">
    <text evidence="6">The sequence shown here is derived from an EMBL/GenBank/DDBJ whole genome shotgun (WGS) entry which is preliminary data.</text>
</comment>
<dbReference type="GO" id="GO:0016020">
    <property type="term" value="C:membrane"/>
    <property type="evidence" value="ECO:0007669"/>
    <property type="project" value="UniProtKB-SubCell"/>
</dbReference>
<proteinExistence type="predicted"/>
<keyword evidence="4 5" id="KW-0472">Membrane</keyword>
<dbReference type="Gene3D" id="1.10.357.140">
    <property type="entry name" value="UbiA prenyltransferase"/>
    <property type="match status" value="1"/>
</dbReference>
<dbReference type="InterPro" id="IPR044878">
    <property type="entry name" value="UbiA_sf"/>
</dbReference>
<evidence type="ECO:0000313" key="6">
    <source>
        <dbReference type="EMBL" id="GIG22763.1"/>
    </source>
</evidence>
<dbReference type="RefSeq" id="WP_239070887.1">
    <property type="nucleotide sequence ID" value="NZ_BONK01000013.1"/>
</dbReference>
<sequence>MSEVDVRPRRAAVELALASHPGPTVAVTLFAAAMALGAGAPARTATLVTLAVLAGQLSIGWSNDWVDAARDAAVGRTDKPVGAGRLPVRAVRAAAWAAAAACVVLSATLGWRAGLLNVATVASAWSYNVRLKSSAWSWAPFAFSFGLLPMVVALALPGAPAASWWAVAGGALLGVGAHLANVLPDLEDDEGTGVRGAGHRLGRTGTSVLATGTLLAATLLVVVAPAGRPTPAAVAALVGAAVLAVTGTLVALRATRSRLPFAAAIAVAAVDVVLLVASDWVV</sequence>
<name>A0A919U162_9CELL</name>
<gene>
    <name evidence="6" type="ORF">Cch01nite_34870</name>
</gene>
<keyword evidence="2 5" id="KW-0812">Transmembrane</keyword>
<dbReference type="Proteomes" id="UP000632740">
    <property type="component" value="Unassembled WGS sequence"/>
</dbReference>
<keyword evidence="7" id="KW-1185">Reference proteome</keyword>
<reference evidence="6" key="1">
    <citation type="submission" date="2021-01" db="EMBL/GenBank/DDBJ databases">
        <title>Whole genome shotgun sequence of Cellulomonas chitinilytica NBRC 110799.</title>
        <authorList>
            <person name="Komaki H."/>
            <person name="Tamura T."/>
        </authorList>
    </citation>
    <scope>NUCLEOTIDE SEQUENCE</scope>
    <source>
        <strain evidence="6">NBRC 110799</strain>
    </source>
</reference>
<evidence type="ECO:0000256" key="3">
    <source>
        <dbReference type="ARBA" id="ARBA00022989"/>
    </source>
</evidence>
<evidence type="ECO:0000256" key="4">
    <source>
        <dbReference type="ARBA" id="ARBA00023136"/>
    </source>
</evidence>
<dbReference type="Pfam" id="PF01040">
    <property type="entry name" value="UbiA"/>
    <property type="match status" value="1"/>
</dbReference>
<feature type="transmembrane region" description="Helical" evidence="5">
    <location>
        <begin position="204"/>
        <end position="226"/>
    </location>
</feature>
<evidence type="ECO:0000256" key="1">
    <source>
        <dbReference type="ARBA" id="ARBA00004141"/>
    </source>
</evidence>
<dbReference type="GO" id="GO:0016765">
    <property type="term" value="F:transferase activity, transferring alkyl or aryl (other than methyl) groups"/>
    <property type="evidence" value="ECO:0007669"/>
    <property type="project" value="InterPro"/>
</dbReference>
<feature type="transmembrane region" description="Helical" evidence="5">
    <location>
        <begin position="259"/>
        <end position="277"/>
    </location>
</feature>
<evidence type="ECO:0000256" key="5">
    <source>
        <dbReference type="SAM" id="Phobius"/>
    </source>
</evidence>
<comment type="subcellular location">
    <subcellularLocation>
        <location evidence="1">Membrane</location>
        <topology evidence="1">Multi-pass membrane protein</topology>
    </subcellularLocation>
</comment>
<feature type="transmembrane region" description="Helical" evidence="5">
    <location>
        <begin position="232"/>
        <end position="252"/>
    </location>
</feature>
<feature type="transmembrane region" description="Helical" evidence="5">
    <location>
        <begin position="135"/>
        <end position="156"/>
    </location>
</feature>
<feature type="transmembrane region" description="Helical" evidence="5">
    <location>
        <begin position="93"/>
        <end position="114"/>
    </location>
</feature>
<dbReference type="InterPro" id="IPR000537">
    <property type="entry name" value="UbiA_prenyltransferase"/>
</dbReference>
<accession>A0A919U162</accession>
<feature type="transmembrane region" description="Helical" evidence="5">
    <location>
        <begin position="162"/>
        <end position="183"/>
    </location>
</feature>
<evidence type="ECO:0000313" key="7">
    <source>
        <dbReference type="Proteomes" id="UP000632740"/>
    </source>
</evidence>
<keyword evidence="3 5" id="KW-1133">Transmembrane helix</keyword>
<dbReference type="EMBL" id="BONK01000013">
    <property type="protein sequence ID" value="GIG22763.1"/>
    <property type="molecule type" value="Genomic_DNA"/>
</dbReference>
<organism evidence="6 7">
    <name type="scientific">Cellulomonas chitinilytica</name>
    <dbReference type="NCBI Taxonomy" id="398759"/>
    <lineage>
        <taxon>Bacteria</taxon>
        <taxon>Bacillati</taxon>
        <taxon>Actinomycetota</taxon>
        <taxon>Actinomycetes</taxon>
        <taxon>Micrococcales</taxon>
        <taxon>Cellulomonadaceae</taxon>
        <taxon>Cellulomonas</taxon>
    </lineage>
</organism>
<protein>
    <submittedName>
        <fullName evidence="6">Membrane protein</fullName>
    </submittedName>
</protein>
<evidence type="ECO:0000256" key="2">
    <source>
        <dbReference type="ARBA" id="ARBA00022692"/>
    </source>
</evidence>
<dbReference type="AlphaFoldDB" id="A0A919U162"/>